<dbReference type="AlphaFoldDB" id="A0A2N9P9W4"/>
<organism evidence="1 2">
    <name type="scientific">Flavobacterium columnare</name>
    <dbReference type="NCBI Taxonomy" id="996"/>
    <lineage>
        <taxon>Bacteria</taxon>
        <taxon>Pseudomonadati</taxon>
        <taxon>Bacteroidota</taxon>
        <taxon>Flavobacteriia</taxon>
        <taxon>Flavobacteriales</taxon>
        <taxon>Flavobacteriaceae</taxon>
        <taxon>Flavobacterium</taxon>
    </lineage>
</organism>
<sequence length="88" mass="9874">MSKQTVTVKVEIHFKEGKRTILMELKEPHEIEDCEEGKAVMFNLRNGETYTGIFKGMDGDIMLGSLSGGSTISLKVNWVNDYFEQVGS</sequence>
<dbReference type="EMBL" id="OLKH01000077">
    <property type="protein sequence ID" value="SPE77097.1"/>
    <property type="molecule type" value="Genomic_DNA"/>
</dbReference>
<accession>A0A2N9P9W4</accession>
<dbReference type="RefSeq" id="WP_105195869.1">
    <property type="nucleotide sequence ID" value="NZ_OLKH01000077.1"/>
</dbReference>
<dbReference type="Proteomes" id="UP000238180">
    <property type="component" value="Unassembled WGS sequence"/>
</dbReference>
<reference evidence="1 2" key="1">
    <citation type="submission" date="2018-02" db="EMBL/GenBank/DDBJ databases">
        <authorList>
            <person name="Cohen D.B."/>
            <person name="Kent A.D."/>
        </authorList>
    </citation>
    <scope>NUCLEOTIDE SEQUENCE [LARGE SCALE GENOMIC DNA]</scope>
    <source>
        <strain evidence="1">CIP109753</strain>
    </source>
</reference>
<evidence type="ECO:0000313" key="1">
    <source>
        <dbReference type="EMBL" id="SPE77097.1"/>
    </source>
</evidence>
<name>A0A2N9P9W4_9FLAO</name>
<gene>
    <name evidence="1" type="ORF">FLACOL_01087</name>
</gene>
<evidence type="ECO:0000313" key="2">
    <source>
        <dbReference type="Proteomes" id="UP000238180"/>
    </source>
</evidence>
<protein>
    <submittedName>
        <fullName evidence="1">Uncharacterized protein</fullName>
    </submittedName>
</protein>
<proteinExistence type="predicted"/>